<evidence type="ECO:0000313" key="3">
    <source>
        <dbReference type="EMBL" id="MFE9169521.1"/>
    </source>
</evidence>
<feature type="region of interest" description="Disordered" evidence="1">
    <location>
        <begin position="82"/>
        <end position="113"/>
    </location>
</feature>
<sequence>MPVADHDHDHDHEPDPFEERFADALRNTGTAFGADGTDRQDLAARGEAHGRRMRSRRRVAVAGTAAAVALVGLGGALLLPGGQGGGGRQQTAAASPPSPSLSPSAPTAPQAPMSADDIVRTLEKLLPEGGISSEGGHVTDHGSYAGAVYDDGRGKAAITVSLDRVQPGSREARQITQCPDKLFVAYDACTTTKLSDGSVLMLLKGYEYPNSRSGTKRWTAELVTPAGGHVGVQEWNAAAEKGSPVTRKQPPLDLGQLTALVTAHEWRTAADAMPLDKRSPAGPDTTPATPRGSISATLTALVPDGLKIVSKSPPDDDQFGYLVLDDGRGRSLVQVNVQPGMQDVEDQLFGSDAKVLPDGTKVALRKQSGDKGISGIVWWSVDTIRPDGLRVVISAFNSGAQNTPATREEPVLTMEQMEAIATDRTWLTLG</sequence>
<keyword evidence="2" id="KW-0472">Membrane</keyword>
<reference evidence="3 4" key="1">
    <citation type="submission" date="2024-10" db="EMBL/GenBank/DDBJ databases">
        <title>The Natural Products Discovery Center: Release of the First 8490 Sequenced Strains for Exploring Actinobacteria Biosynthetic Diversity.</title>
        <authorList>
            <person name="Kalkreuter E."/>
            <person name="Kautsar S.A."/>
            <person name="Yang D."/>
            <person name="Bader C.D."/>
            <person name="Teijaro C.N."/>
            <person name="Fluegel L."/>
            <person name="Davis C.M."/>
            <person name="Simpson J.R."/>
            <person name="Lauterbach L."/>
            <person name="Steele A.D."/>
            <person name="Gui C."/>
            <person name="Meng S."/>
            <person name="Li G."/>
            <person name="Viehrig K."/>
            <person name="Ye F."/>
            <person name="Su P."/>
            <person name="Kiefer A.F."/>
            <person name="Nichols A."/>
            <person name="Cepeda A.J."/>
            <person name="Yan W."/>
            <person name="Fan B."/>
            <person name="Jiang Y."/>
            <person name="Adhikari A."/>
            <person name="Zheng C.-J."/>
            <person name="Schuster L."/>
            <person name="Cowan T.M."/>
            <person name="Smanski M.J."/>
            <person name="Chevrette M.G."/>
            <person name="De Carvalho L.P.S."/>
            <person name="Shen B."/>
        </authorList>
    </citation>
    <scope>NUCLEOTIDE SEQUENCE [LARGE SCALE GENOMIC DNA]</scope>
    <source>
        <strain evidence="3 4">NPDC007147</strain>
    </source>
</reference>
<feature type="region of interest" description="Disordered" evidence="1">
    <location>
        <begin position="27"/>
        <end position="55"/>
    </location>
</feature>
<comment type="caution">
    <text evidence="3">The sequence shown here is derived from an EMBL/GenBank/DDBJ whole genome shotgun (WGS) entry which is preliminary data.</text>
</comment>
<gene>
    <name evidence="3" type="ORF">ACFYNZ_08320</name>
</gene>
<proteinExistence type="predicted"/>
<feature type="compositionally biased region" description="Basic and acidic residues" evidence="1">
    <location>
        <begin position="36"/>
        <end position="50"/>
    </location>
</feature>
<feature type="transmembrane region" description="Helical" evidence="2">
    <location>
        <begin position="59"/>
        <end position="79"/>
    </location>
</feature>
<dbReference type="EMBL" id="JBIAFJ010000004">
    <property type="protein sequence ID" value="MFE9169521.1"/>
    <property type="molecule type" value="Genomic_DNA"/>
</dbReference>
<dbReference type="Proteomes" id="UP001601197">
    <property type="component" value="Unassembled WGS sequence"/>
</dbReference>
<evidence type="ECO:0000256" key="2">
    <source>
        <dbReference type="SAM" id="Phobius"/>
    </source>
</evidence>
<evidence type="ECO:0008006" key="5">
    <source>
        <dbReference type="Google" id="ProtNLM"/>
    </source>
</evidence>
<protein>
    <recommendedName>
        <fullName evidence="5">Serine/threonine protein kinase</fullName>
    </recommendedName>
</protein>
<accession>A0ABW6KP12</accession>
<organism evidence="3 4">
    <name type="scientific">Streptomyces kebangsaanensis</name>
    <dbReference type="NCBI Taxonomy" id="864058"/>
    <lineage>
        <taxon>Bacteria</taxon>
        <taxon>Bacillati</taxon>
        <taxon>Actinomycetota</taxon>
        <taxon>Actinomycetes</taxon>
        <taxon>Kitasatosporales</taxon>
        <taxon>Streptomycetaceae</taxon>
        <taxon>Streptomyces</taxon>
    </lineage>
</organism>
<evidence type="ECO:0000256" key="1">
    <source>
        <dbReference type="SAM" id="MobiDB-lite"/>
    </source>
</evidence>
<name>A0ABW6KP12_9ACTN</name>
<feature type="compositionally biased region" description="Low complexity" evidence="1">
    <location>
        <begin position="89"/>
        <end position="113"/>
    </location>
</feature>
<keyword evidence="2" id="KW-1133">Transmembrane helix</keyword>
<keyword evidence="4" id="KW-1185">Reference proteome</keyword>
<keyword evidence="2" id="KW-0812">Transmembrane</keyword>
<evidence type="ECO:0000313" key="4">
    <source>
        <dbReference type="Proteomes" id="UP001601197"/>
    </source>
</evidence>
<dbReference type="RefSeq" id="WP_388344733.1">
    <property type="nucleotide sequence ID" value="NZ_JBIAFJ010000004.1"/>
</dbReference>